<feature type="transmembrane region" description="Helical" evidence="1">
    <location>
        <begin position="248"/>
        <end position="277"/>
    </location>
</feature>
<evidence type="ECO:0000313" key="2">
    <source>
        <dbReference type="EMBL" id="SEA73175.1"/>
    </source>
</evidence>
<proteinExistence type="predicted"/>
<evidence type="ECO:0008006" key="4">
    <source>
        <dbReference type="Google" id="ProtNLM"/>
    </source>
</evidence>
<feature type="transmembrane region" description="Helical" evidence="1">
    <location>
        <begin position="158"/>
        <end position="177"/>
    </location>
</feature>
<feature type="transmembrane region" description="Helical" evidence="1">
    <location>
        <begin position="90"/>
        <end position="114"/>
    </location>
</feature>
<dbReference type="Proteomes" id="UP000198820">
    <property type="component" value="Unassembled WGS sequence"/>
</dbReference>
<dbReference type="STRING" id="908615.SAMN05421540_1128"/>
<dbReference type="EMBL" id="FNQF01000012">
    <property type="protein sequence ID" value="SEA73175.1"/>
    <property type="molecule type" value="Genomic_DNA"/>
</dbReference>
<keyword evidence="1" id="KW-0472">Membrane</keyword>
<keyword evidence="1" id="KW-1133">Transmembrane helix</keyword>
<feature type="transmembrane region" description="Helical" evidence="1">
    <location>
        <begin position="135"/>
        <end position="152"/>
    </location>
</feature>
<feature type="transmembrane region" description="Helical" evidence="1">
    <location>
        <begin position="198"/>
        <end position="228"/>
    </location>
</feature>
<evidence type="ECO:0000313" key="3">
    <source>
        <dbReference type="Proteomes" id="UP000198820"/>
    </source>
</evidence>
<evidence type="ECO:0000256" key="1">
    <source>
        <dbReference type="SAM" id="Phobius"/>
    </source>
</evidence>
<dbReference type="AlphaFoldDB" id="A0A1H4DKA9"/>
<organism evidence="2 3">
    <name type="scientific">Psychroflexus halocasei</name>
    <dbReference type="NCBI Taxonomy" id="908615"/>
    <lineage>
        <taxon>Bacteria</taxon>
        <taxon>Pseudomonadati</taxon>
        <taxon>Bacteroidota</taxon>
        <taxon>Flavobacteriia</taxon>
        <taxon>Flavobacteriales</taxon>
        <taxon>Flavobacteriaceae</taxon>
        <taxon>Psychroflexus</taxon>
    </lineage>
</organism>
<dbReference type="RefSeq" id="WP_093245639.1">
    <property type="nucleotide sequence ID" value="NZ_FNQF01000012.1"/>
</dbReference>
<name>A0A1H4DKA9_9FLAO</name>
<gene>
    <name evidence="2" type="ORF">SAMN05421540_1128</name>
</gene>
<accession>A0A1H4DKA9</accession>
<feature type="transmembrane region" description="Helical" evidence="1">
    <location>
        <begin position="31"/>
        <end position="53"/>
    </location>
</feature>
<sequence length="301" mass="33558">MQKQIKFRKKRDLGAIITDTFSFYRNHAKSFFTVFFKHVGPLILLTTIVGSYIQKSTGNLLTLSGEDAQSGVSTDFFSSAFGQSFLTTSLVSVLLVILSIATYTALISCVLYCIKSVLDDGEIIESHVVKNMRSKFFPILGAVLVVSIVSAIGTLFFIIPGIYLFVTLSLIFSIMVFNHEPLTDAFSSCFTLIKQNWWMTFLTLIVIGLLVSFISSIFQVPMIILGLIEGFTAASQSGDISMNYMGSWWYIIFYAISTIASYVLMTISVISSAYIYFNLDEFHNSTGQREEIERIGGEEIS</sequence>
<keyword evidence="3" id="KW-1185">Reference proteome</keyword>
<protein>
    <recommendedName>
        <fullName evidence="4">Membrane domain of glycerophosphoryl diester phosphodiesterase</fullName>
    </recommendedName>
</protein>
<keyword evidence="1" id="KW-0812">Transmembrane</keyword>
<reference evidence="2 3" key="1">
    <citation type="submission" date="2016-10" db="EMBL/GenBank/DDBJ databases">
        <authorList>
            <person name="de Groot N.N."/>
        </authorList>
    </citation>
    <scope>NUCLEOTIDE SEQUENCE [LARGE SCALE GENOMIC DNA]</scope>
    <source>
        <strain evidence="2 3">DSM 23581</strain>
    </source>
</reference>